<dbReference type="InterPro" id="IPR012863">
    <property type="entry name" value="DUF1636"/>
</dbReference>
<sequence>MIRLANVSFGVTCRAGGAVMADTELLVCVKCRKGQESAEDIRPGQRLFDALSRHALPEGLRLRAVECLQNCNAGCSVALRGGNRWTYVYGGLDAESDAPMLLDGAARYHATADGLIPWRERPDHFKRNCVARVPPLDFPDVTPEAET</sequence>
<accession>A0A1I3Q2J4</accession>
<protein>
    <submittedName>
        <fullName evidence="1">Predicted metal-binding protein</fullName>
    </submittedName>
</protein>
<dbReference type="STRING" id="576117.SAMN04488138_103168"/>
<gene>
    <name evidence="1" type="ORF">SAMN04488138_103168</name>
</gene>
<dbReference type="AlphaFoldDB" id="A0A1I3Q2J4"/>
<dbReference type="Pfam" id="PF07845">
    <property type="entry name" value="DUF1636"/>
    <property type="match status" value="1"/>
</dbReference>
<proteinExistence type="predicted"/>
<keyword evidence="2" id="KW-1185">Reference proteome</keyword>
<reference evidence="1 2" key="1">
    <citation type="submission" date="2016-10" db="EMBL/GenBank/DDBJ databases">
        <authorList>
            <person name="de Groot N.N."/>
        </authorList>
    </citation>
    <scope>NUCLEOTIDE SEQUENCE [LARGE SCALE GENOMIC DNA]</scope>
    <source>
        <strain evidence="1 2">CGMCC 1.8891</strain>
    </source>
</reference>
<organism evidence="1 2">
    <name type="scientific">Celeribacter halophilus</name>
    <dbReference type="NCBI Taxonomy" id="576117"/>
    <lineage>
        <taxon>Bacteria</taxon>
        <taxon>Pseudomonadati</taxon>
        <taxon>Pseudomonadota</taxon>
        <taxon>Alphaproteobacteria</taxon>
        <taxon>Rhodobacterales</taxon>
        <taxon>Roseobacteraceae</taxon>
        <taxon>Celeribacter</taxon>
    </lineage>
</organism>
<dbReference type="EMBL" id="FORY01000003">
    <property type="protein sequence ID" value="SFJ27687.1"/>
    <property type="molecule type" value="Genomic_DNA"/>
</dbReference>
<name>A0A1I3Q2J4_9RHOB</name>
<dbReference type="SUPFAM" id="SSF52833">
    <property type="entry name" value="Thioredoxin-like"/>
    <property type="match status" value="1"/>
</dbReference>
<dbReference type="InterPro" id="IPR036249">
    <property type="entry name" value="Thioredoxin-like_sf"/>
</dbReference>
<evidence type="ECO:0000313" key="2">
    <source>
        <dbReference type="Proteomes" id="UP000183299"/>
    </source>
</evidence>
<dbReference type="Proteomes" id="UP000183299">
    <property type="component" value="Unassembled WGS sequence"/>
</dbReference>
<evidence type="ECO:0000313" key="1">
    <source>
        <dbReference type="EMBL" id="SFJ27687.1"/>
    </source>
</evidence>